<evidence type="ECO:0000313" key="2">
    <source>
        <dbReference type="EMBL" id="MBU3078192.1"/>
    </source>
</evidence>
<name>A0ABS6BK00_9SPHN</name>
<dbReference type="Proteomes" id="UP000776276">
    <property type="component" value="Unassembled WGS sequence"/>
</dbReference>
<accession>A0ABS6BK00</accession>
<evidence type="ECO:0000259" key="1">
    <source>
        <dbReference type="Pfam" id="PF13202"/>
    </source>
</evidence>
<proteinExistence type="predicted"/>
<gene>
    <name evidence="2" type="ORF">KOF26_09965</name>
</gene>
<feature type="domain" description="EF-hand" evidence="1">
    <location>
        <begin position="18"/>
        <end position="35"/>
    </location>
</feature>
<organism evidence="2 3">
    <name type="scientific">Sphingomonas quercus</name>
    <dbReference type="NCBI Taxonomy" id="2842451"/>
    <lineage>
        <taxon>Bacteria</taxon>
        <taxon>Pseudomonadati</taxon>
        <taxon>Pseudomonadota</taxon>
        <taxon>Alphaproteobacteria</taxon>
        <taxon>Sphingomonadales</taxon>
        <taxon>Sphingomonadaceae</taxon>
        <taxon>Sphingomonas</taxon>
    </lineage>
</organism>
<dbReference type="EMBL" id="JAHKRT010000004">
    <property type="protein sequence ID" value="MBU3078192.1"/>
    <property type="molecule type" value="Genomic_DNA"/>
</dbReference>
<comment type="caution">
    <text evidence="2">The sequence shown here is derived from an EMBL/GenBank/DDBJ whole genome shotgun (WGS) entry which is preliminary data.</text>
</comment>
<protein>
    <recommendedName>
        <fullName evidence="1">EF-hand domain-containing protein</fullName>
    </recommendedName>
</protein>
<dbReference type="PROSITE" id="PS00018">
    <property type="entry name" value="EF_HAND_1"/>
    <property type="match status" value="1"/>
</dbReference>
<dbReference type="Pfam" id="PF13202">
    <property type="entry name" value="EF-hand_5"/>
    <property type="match status" value="2"/>
</dbReference>
<reference evidence="2 3" key="1">
    <citation type="submission" date="2021-06" db="EMBL/GenBank/DDBJ databases">
        <title>Sphingomonas sp. XMGL2, whole genome shotgun sequencing project.</title>
        <authorList>
            <person name="Zhao G."/>
            <person name="Shen L."/>
        </authorList>
    </citation>
    <scope>NUCLEOTIDE SEQUENCE [LARGE SCALE GENOMIC DNA]</scope>
    <source>
        <strain evidence="2 3">XMGL2</strain>
    </source>
</reference>
<dbReference type="InterPro" id="IPR018247">
    <property type="entry name" value="EF_Hand_1_Ca_BS"/>
</dbReference>
<keyword evidence="3" id="KW-1185">Reference proteome</keyword>
<dbReference type="InterPro" id="IPR002048">
    <property type="entry name" value="EF_hand_dom"/>
</dbReference>
<sequence length="171" mass="18497">MGAVFRAPADAAYPSAIWFAAADADRDGRLTLAEFLADAEASFARFDLNHDGEIDPTEMTAYEGDVPEISLYQRGQRLPANGRERKEAARYGGALGAGRYAQLNIPQPIASADLDFNRGVSRDEWRTVAARRFQLLGPVDGALTLAALKPTPAQETMLQCAADAAKKAKKR</sequence>
<feature type="domain" description="EF-hand" evidence="1">
    <location>
        <begin position="41"/>
        <end position="59"/>
    </location>
</feature>
<evidence type="ECO:0000313" key="3">
    <source>
        <dbReference type="Proteomes" id="UP000776276"/>
    </source>
</evidence>